<evidence type="ECO:0000313" key="1">
    <source>
        <dbReference type="EMBL" id="KAF2800245.1"/>
    </source>
</evidence>
<dbReference type="Proteomes" id="UP000799757">
    <property type="component" value="Unassembled WGS sequence"/>
</dbReference>
<reference evidence="1" key="1">
    <citation type="journal article" date="2020" name="Stud. Mycol.">
        <title>101 Dothideomycetes genomes: a test case for predicting lifestyles and emergence of pathogens.</title>
        <authorList>
            <person name="Haridas S."/>
            <person name="Albert R."/>
            <person name="Binder M."/>
            <person name="Bloem J."/>
            <person name="Labutti K."/>
            <person name="Salamov A."/>
            <person name="Andreopoulos B."/>
            <person name="Baker S."/>
            <person name="Barry K."/>
            <person name="Bills G."/>
            <person name="Bluhm B."/>
            <person name="Cannon C."/>
            <person name="Castanera R."/>
            <person name="Culley D."/>
            <person name="Daum C."/>
            <person name="Ezra D."/>
            <person name="Gonzalez J."/>
            <person name="Henrissat B."/>
            <person name="Kuo A."/>
            <person name="Liang C."/>
            <person name="Lipzen A."/>
            <person name="Lutzoni F."/>
            <person name="Magnuson J."/>
            <person name="Mondo S."/>
            <person name="Nolan M."/>
            <person name="Ohm R."/>
            <person name="Pangilinan J."/>
            <person name="Park H.-J."/>
            <person name="Ramirez L."/>
            <person name="Alfaro M."/>
            <person name="Sun H."/>
            <person name="Tritt A."/>
            <person name="Yoshinaga Y."/>
            <person name="Zwiers L.-H."/>
            <person name="Turgeon B."/>
            <person name="Goodwin S."/>
            <person name="Spatafora J."/>
            <person name="Crous P."/>
            <person name="Grigoriev I."/>
        </authorList>
    </citation>
    <scope>NUCLEOTIDE SEQUENCE</scope>
    <source>
        <strain evidence="1">CBS 109.77</strain>
    </source>
</reference>
<sequence>MTTHRPSNASAFEKAVDAFKKNAGLSQAEMADFQMTSLHGLKVQIAIIQKDQQKSRKMLFLKRLSPFLDAIEQYGKVLEVFLNTSNFVAYIWVCPRMLFMSSPRNYGSD</sequence>
<protein>
    <submittedName>
        <fullName evidence="1">Uncharacterized protein</fullName>
    </submittedName>
</protein>
<dbReference type="OrthoDB" id="21416at2759"/>
<gene>
    <name evidence="1" type="ORF">K505DRAFT_229197</name>
</gene>
<name>A0A6A6XW45_9PLEO</name>
<evidence type="ECO:0000313" key="2">
    <source>
        <dbReference type="Proteomes" id="UP000799757"/>
    </source>
</evidence>
<organism evidence="1 2">
    <name type="scientific">Melanomma pulvis-pyrius CBS 109.77</name>
    <dbReference type="NCBI Taxonomy" id="1314802"/>
    <lineage>
        <taxon>Eukaryota</taxon>
        <taxon>Fungi</taxon>
        <taxon>Dikarya</taxon>
        <taxon>Ascomycota</taxon>
        <taxon>Pezizomycotina</taxon>
        <taxon>Dothideomycetes</taxon>
        <taxon>Pleosporomycetidae</taxon>
        <taxon>Pleosporales</taxon>
        <taxon>Melanommataceae</taxon>
        <taxon>Melanomma</taxon>
    </lineage>
</organism>
<keyword evidence="2" id="KW-1185">Reference proteome</keyword>
<accession>A0A6A6XW45</accession>
<dbReference type="EMBL" id="MU001751">
    <property type="protein sequence ID" value="KAF2800245.1"/>
    <property type="molecule type" value="Genomic_DNA"/>
</dbReference>
<dbReference type="AlphaFoldDB" id="A0A6A6XW45"/>
<proteinExistence type="predicted"/>